<evidence type="ECO:0008006" key="3">
    <source>
        <dbReference type="Google" id="ProtNLM"/>
    </source>
</evidence>
<protein>
    <recommendedName>
        <fullName evidence="3">F-box domain-containing protein</fullName>
    </recommendedName>
</protein>
<dbReference type="RefSeq" id="XP_060326238.1">
    <property type="nucleotide sequence ID" value="XM_060483766.1"/>
</dbReference>
<reference evidence="1" key="1">
    <citation type="submission" date="2023-06" db="EMBL/GenBank/DDBJ databases">
        <authorList>
            <consortium name="Lawrence Berkeley National Laboratory"/>
            <person name="Ahrendt S."/>
            <person name="Sahu N."/>
            <person name="Indic B."/>
            <person name="Wong-Bajracharya J."/>
            <person name="Merenyi Z."/>
            <person name="Ke H.-M."/>
            <person name="Monk M."/>
            <person name="Kocsube S."/>
            <person name="Drula E."/>
            <person name="Lipzen A."/>
            <person name="Balint B."/>
            <person name="Henrissat B."/>
            <person name="Andreopoulos B."/>
            <person name="Martin F.M."/>
            <person name="Harder C.B."/>
            <person name="Rigling D."/>
            <person name="Ford K.L."/>
            <person name="Foster G.D."/>
            <person name="Pangilinan J."/>
            <person name="Papanicolaou A."/>
            <person name="Barry K."/>
            <person name="LaButti K."/>
            <person name="Viragh M."/>
            <person name="Koriabine M."/>
            <person name="Yan M."/>
            <person name="Riley R."/>
            <person name="Champramary S."/>
            <person name="Plett K.L."/>
            <person name="Tsai I.J."/>
            <person name="Slot J."/>
            <person name="Sipos G."/>
            <person name="Plett J."/>
            <person name="Nagy L.G."/>
            <person name="Grigoriev I.V."/>
        </authorList>
    </citation>
    <scope>NUCLEOTIDE SEQUENCE</scope>
    <source>
        <strain evidence="1">CCBAS 213</strain>
    </source>
</reference>
<dbReference type="AlphaFoldDB" id="A0AA39JWD7"/>
<evidence type="ECO:0000313" key="2">
    <source>
        <dbReference type="Proteomes" id="UP001175211"/>
    </source>
</evidence>
<sequence>MTNPPARIPLEEILAKHDWILTFAHPPDVASLLRSNDVPSPLQSTQLKASLDGLKEPLAELQSDLGLLRNAVVSLETRMLRLQLLKLDYETALSPIRRLPMEVVAENLRRSWPTRSPGLSAHFLGASNPRHGPWILGHVCSLWRSVIETLCPELWATLSFENTYRYSGPADNSLQRLCCVLERSRNHPLDFIYANYLDRDQLMDQCFEIMAALSKRWRVVEIRLIPFHIPRLSVHGKIDWLREVYLSCHHCPPPPGDIRAFEIAPKLEILHLKGIHPDANICFPTTNLISFSDERESVDRLLPEYLDIVKSASKLRSFSYVGKSIQTEAPFSRITSSTLEELSTSSLDFICSMKLPALKEFKLILPRAPGIDSLQAVHEMVLCSQCSLTRLSIQNARLDESLVPILRLTPHLEEFEITIG</sequence>
<name>A0AA39JWD7_ARMTA</name>
<organism evidence="1 2">
    <name type="scientific">Armillaria tabescens</name>
    <name type="common">Ringless honey mushroom</name>
    <name type="synonym">Agaricus tabescens</name>
    <dbReference type="NCBI Taxonomy" id="1929756"/>
    <lineage>
        <taxon>Eukaryota</taxon>
        <taxon>Fungi</taxon>
        <taxon>Dikarya</taxon>
        <taxon>Basidiomycota</taxon>
        <taxon>Agaricomycotina</taxon>
        <taxon>Agaricomycetes</taxon>
        <taxon>Agaricomycetidae</taxon>
        <taxon>Agaricales</taxon>
        <taxon>Marasmiineae</taxon>
        <taxon>Physalacriaceae</taxon>
        <taxon>Desarmillaria</taxon>
    </lineage>
</organism>
<evidence type="ECO:0000313" key="1">
    <source>
        <dbReference type="EMBL" id="KAK0447823.1"/>
    </source>
</evidence>
<gene>
    <name evidence="1" type="ORF">EV420DRAFT_861556</name>
</gene>
<accession>A0AA39JWD7</accession>
<dbReference type="GeneID" id="85367314"/>
<proteinExistence type="predicted"/>
<dbReference type="EMBL" id="JAUEPS010000043">
    <property type="protein sequence ID" value="KAK0447823.1"/>
    <property type="molecule type" value="Genomic_DNA"/>
</dbReference>
<dbReference type="Proteomes" id="UP001175211">
    <property type="component" value="Unassembled WGS sequence"/>
</dbReference>
<keyword evidence="2" id="KW-1185">Reference proteome</keyword>
<comment type="caution">
    <text evidence="1">The sequence shown here is derived from an EMBL/GenBank/DDBJ whole genome shotgun (WGS) entry which is preliminary data.</text>
</comment>